<dbReference type="Proteomes" id="UP000027195">
    <property type="component" value="Unassembled WGS sequence"/>
</dbReference>
<reference evidence="3" key="1">
    <citation type="journal article" date="2014" name="Proc. Natl. Acad. Sci. U.S.A.">
        <title>Extensive sampling of basidiomycete genomes demonstrates inadequacy of the white-rot/brown-rot paradigm for wood decay fungi.</title>
        <authorList>
            <person name="Riley R."/>
            <person name="Salamov A.A."/>
            <person name="Brown D.W."/>
            <person name="Nagy L.G."/>
            <person name="Floudas D."/>
            <person name="Held B.W."/>
            <person name="Levasseur A."/>
            <person name="Lombard V."/>
            <person name="Morin E."/>
            <person name="Otillar R."/>
            <person name="Lindquist E.A."/>
            <person name="Sun H."/>
            <person name="LaButti K.M."/>
            <person name="Schmutz J."/>
            <person name="Jabbour D."/>
            <person name="Luo H."/>
            <person name="Baker S.E."/>
            <person name="Pisabarro A.G."/>
            <person name="Walton J.D."/>
            <person name="Blanchette R.A."/>
            <person name="Henrissat B."/>
            <person name="Martin F."/>
            <person name="Cullen D."/>
            <person name="Hibbett D.S."/>
            <person name="Grigoriev I.V."/>
        </authorList>
    </citation>
    <scope>NUCLEOTIDE SEQUENCE [LARGE SCALE GENOMIC DNA]</scope>
    <source>
        <strain evidence="3">FD-172 SS1</strain>
    </source>
</reference>
<dbReference type="EMBL" id="KL198048">
    <property type="protein sequence ID" value="KDQ12729.1"/>
    <property type="molecule type" value="Genomic_DNA"/>
</dbReference>
<organism evidence="2 3">
    <name type="scientific">Botryobasidium botryosum (strain FD-172 SS1)</name>
    <dbReference type="NCBI Taxonomy" id="930990"/>
    <lineage>
        <taxon>Eukaryota</taxon>
        <taxon>Fungi</taxon>
        <taxon>Dikarya</taxon>
        <taxon>Basidiomycota</taxon>
        <taxon>Agaricomycotina</taxon>
        <taxon>Agaricomycetes</taxon>
        <taxon>Cantharellales</taxon>
        <taxon>Botryobasidiaceae</taxon>
        <taxon>Botryobasidium</taxon>
    </lineage>
</organism>
<evidence type="ECO:0000313" key="3">
    <source>
        <dbReference type="Proteomes" id="UP000027195"/>
    </source>
</evidence>
<evidence type="ECO:0000256" key="1">
    <source>
        <dbReference type="SAM" id="MobiDB-lite"/>
    </source>
</evidence>
<proteinExistence type="predicted"/>
<dbReference type="InParanoid" id="A0A067MAX1"/>
<protein>
    <submittedName>
        <fullName evidence="2">Uncharacterized protein</fullName>
    </submittedName>
</protein>
<dbReference type="HOGENOM" id="CLU_2739685_0_0_1"/>
<name>A0A067MAX1_BOTB1</name>
<dbReference type="AlphaFoldDB" id="A0A067MAX1"/>
<accession>A0A067MAX1</accession>
<sequence length="71" mass="8040">MSHRGAPVWTRDREMGPGCAPQYRRRWPYGDVGPGSRARLTSKRSTRRPTWPSALWSGVSVQRGQAGRSWS</sequence>
<keyword evidence="3" id="KW-1185">Reference proteome</keyword>
<evidence type="ECO:0000313" key="2">
    <source>
        <dbReference type="EMBL" id="KDQ12729.1"/>
    </source>
</evidence>
<feature type="compositionally biased region" description="Polar residues" evidence="1">
    <location>
        <begin position="59"/>
        <end position="71"/>
    </location>
</feature>
<feature type="region of interest" description="Disordered" evidence="1">
    <location>
        <begin position="1"/>
        <end position="71"/>
    </location>
</feature>
<gene>
    <name evidence="2" type="ORF">BOTBODRAFT_67196</name>
</gene>